<accession>A0ABR4M476</accession>
<dbReference type="SUPFAM" id="SSF81383">
    <property type="entry name" value="F-box domain"/>
    <property type="match status" value="1"/>
</dbReference>
<dbReference type="InterPro" id="IPR036047">
    <property type="entry name" value="F-box-like_dom_sf"/>
</dbReference>
<dbReference type="EMBL" id="JBFXLQ010000003">
    <property type="protein sequence ID" value="KAL2871395.1"/>
    <property type="molecule type" value="Genomic_DNA"/>
</dbReference>
<evidence type="ECO:0000313" key="2">
    <source>
        <dbReference type="EMBL" id="KAL2871395.1"/>
    </source>
</evidence>
<dbReference type="Proteomes" id="UP001610432">
    <property type="component" value="Unassembled WGS sequence"/>
</dbReference>
<gene>
    <name evidence="2" type="ORF">BJX67DRAFT_377173</name>
</gene>
<reference evidence="2 3" key="1">
    <citation type="submission" date="2024-07" db="EMBL/GenBank/DDBJ databases">
        <title>Section-level genome sequencing and comparative genomics of Aspergillus sections Usti and Cavernicolus.</title>
        <authorList>
            <consortium name="Lawrence Berkeley National Laboratory"/>
            <person name="Nybo J.L."/>
            <person name="Vesth T.C."/>
            <person name="Theobald S."/>
            <person name="Frisvad J.C."/>
            <person name="Larsen T.O."/>
            <person name="Kjaerboelling I."/>
            <person name="Rothschild-Mancinelli K."/>
            <person name="Lyhne E.K."/>
            <person name="Kogle M.E."/>
            <person name="Barry K."/>
            <person name="Clum A."/>
            <person name="Na H."/>
            <person name="Ledsgaard L."/>
            <person name="Lin J."/>
            <person name="Lipzen A."/>
            <person name="Kuo A."/>
            <person name="Riley R."/>
            <person name="Mondo S."/>
            <person name="Labutti K."/>
            <person name="Haridas S."/>
            <person name="Pangalinan J."/>
            <person name="Salamov A.A."/>
            <person name="Simmons B.A."/>
            <person name="Magnuson J.K."/>
            <person name="Chen J."/>
            <person name="Drula E."/>
            <person name="Henrissat B."/>
            <person name="Wiebenga A."/>
            <person name="Lubbers R.J."/>
            <person name="Gomes A.C."/>
            <person name="Macurrencykelacurrency M.R."/>
            <person name="Stajich J."/>
            <person name="Grigoriev I.V."/>
            <person name="Mortensen U.H."/>
            <person name="De Vries R.P."/>
            <person name="Baker S.E."/>
            <person name="Andersen M.R."/>
        </authorList>
    </citation>
    <scope>NUCLEOTIDE SEQUENCE [LARGE SCALE GENOMIC DNA]</scope>
    <source>
        <strain evidence="2 3">CBS 449.75</strain>
    </source>
</reference>
<name>A0ABR4M476_9EURO</name>
<evidence type="ECO:0000259" key="1">
    <source>
        <dbReference type="PROSITE" id="PS50181"/>
    </source>
</evidence>
<protein>
    <recommendedName>
        <fullName evidence="1">F-box domain-containing protein</fullName>
    </recommendedName>
</protein>
<keyword evidence="3" id="KW-1185">Reference proteome</keyword>
<evidence type="ECO:0000313" key="3">
    <source>
        <dbReference type="Proteomes" id="UP001610432"/>
    </source>
</evidence>
<organism evidence="2 3">
    <name type="scientific">Aspergillus lucknowensis</name>
    <dbReference type="NCBI Taxonomy" id="176173"/>
    <lineage>
        <taxon>Eukaryota</taxon>
        <taxon>Fungi</taxon>
        <taxon>Dikarya</taxon>
        <taxon>Ascomycota</taxon>
        <taxon>Pezizomycotina</taxon>
        <taxon>Eurotiomycetes</taxon>
        <taxon>Eurotiomycetidae</taxon>
        <taxon>Eurotiales</taxon>
        <taxon>Aspergillaceae</taxon>
        <taxon>Aspergillus</taxon>
        <taxon>Aspergillus subgen. Nidulantes</taxon>
    </lineage>
</organism>
<dbReference type="GeneID" id="98147114"/>
<sequence>MVQSYCNICGGPLASLDESDSDDPEAKLHEQFCARRRAYSSTLLSEEHLRWLNSVRMLRVKDPENPENNSRVWKEGGGGAYLTHVGAYHDLGGLRVRGGGPDRLHPNEDGFLAHAACWDMLYLVYQTTGFLRSPLSLTRLFLVMQSNLGGESFQVINWGNLYYNSALAACQDDEWLSLPNLEYVVSNPEGQMDFWQLFMKAALAAALNRITTAGAGAGAAARATRTPQFDPFFSRLPTEILHMILNLLPAKSVINLFVASPIFRVVSMNLPNTFWKSRIDLIPWIKGTGFHEALAQFTGGGGLYLDYKKLFTGLQHYVDFDQYLSDLGNMKTWPEANRNLLMNRRRIWRCCETILERMGAKVGSDGLMFAELRSKANIRLVSIQPWPIPDWETYDYDRLRGDCVNMSDIYFVSLLQGKGGALTAHFNKEGSIVGIEYEEEGKRNTDQLLGDRTDSTHPGIIPPNVHIDGIILSLGPHGGTRTENDSKSRTIRGLRVIFTADSATDSITLGRFASIDVVHVFRPGPFQPGTVVGIAGHSTDVGIATFGLITVPGRASWQAPVKYNTDIYSRWLGPELPPVSLNANPRSVPIILHRVGINGFPSKKRYPFRPPLLENPAVYVDLATKQLVSIRAFFPLGTRQEIGGLLFYFAGSTPQLVGKDLNHEDVKDMEARCGEYNTVAFDVAGGEKITKVRCWFGDLSERSTPTKLHRLRFYTSSGRELDLGLPDAERTDDGTVMGPIMGYCIVGLHFGIKDPVIESIGLAIADSSAV</sequence>
<dbReference type="InterPro" id="IPR001810">
    <property type="entry name" value="F-box_dom"/>
</dbReference>
<proteinExistence type="predicted"/>
<dbReference type="RefSeq" id="XP_070890374.1">
    <property type="nucleotide sequence ID" value="XM_071032042.1"/>
</dbReference>
<dbReference type="PROSITE" id="PS50181">
    <property type="entry name" value="FBOX"/>
    <property type="match status" value="1"/>
</dbReference>
<comment type="caution">
    <text evidence="2">The sequence shown here is derived from an EMBL/GenBank/DDBJ whole genome shotgun (WGS) entry which is preliminary data.</text>
</comment>
<feature type="domain" description="F-box" evidence="1">
    <location>
        <begin position="230"/>
        <end position="278"/>
    </location>
</feature>